<proteinExistence type="predicted"/>
<evidence type="ECO:0000313" key="1">
    <source>
        <dbReference type="EMBL" id="MBJ6750747.1"/>
    </source>
</evidence>
<gene>
    <name evidence="1" type="ORF">JFN91_11010</name>
</gene>
<dbReference type="Proteomes" id="UP000614714">
    <property type="component" value="Unassembled WGS sequence"/>
</dbReference>
<comment type="caution">
    <text evidence="1">The sequence shown here is derived from an EMBL/GenBank/DDBJ whole genome shotgun (WGS) entry which is preliminary data.</text>
</comment>
<dbReference type="Gene3D" id="3.40.1350.10">
    <property type="match status" value="1"/>
</dbReference>
<sequence length="322" mass="36487">MAIRKLNLDVAANRGITGGWPADMTYTATDDGVAVQVEITDAGKATDSIYKIIDPWGLAFVHEVQQITDKPLRVKFSLRVPATVKLGCKHEALKRRLSYLAASSGLDIELDKDGEPDPLYSLEELFQRPEGECVRTTFVDRNGNDKPGRLEKDFQVYLFGPEIEDGQKTVRNNGRLAIFGDDFIRVGKVKNQKDQRGFNVQREFPTGAFAGEIREANRILPTEFVDLVTVNRNREIAIIELKFDDPKIEVLSQVLNYALFFKSYRAKLTPLLNEKLGIKGSNVEMVTYLVSNVFHNKFKTVWKYYTNGPLRLKRVVMGHMPD</sequence>
<keyword evidence="2" id="KW-1185">Reference proteome</keyword>
<protein>
    <submittedName>
        <fullName evidence="1">Uncharacterized protein</fullName>
    </submittedName>
</protein>
<dbReference type="RefSeq" id="WP_199389244.1">
    <property type="nucleotide sequence ID" value="NZ_JAEMHL010000004.1"/>
</dbReference>
<dbReference type="EMBL" id="JAEMHL010000004">
    <property type="protein sequence ID" value="MBJ6750747.1"/>
    <property type="molecule type" value="Genomic_DNA"/>
</dbReference>
<accession>A0ABS0YEL4</accession>
<evidence type="ECO:0000313" key="2">
    <source>
        <dbReference type="Proteomes" id="UP000614714"/>
    </source>
</evidence>
<name>A0ABS0YEL4_9BACT</name>
<reference evidence="1 2" key="1">
    <citation type="submission" date="2020-12" db="EMBL/GenBank/DDBJ databases">
        <title>Geomonas sp. Red421, isolated from paddy soil.</title>
        <authorList>
            <person name="Xu Z."/>
            <person name="Zhang Z."/>
            <person name="Masuda Y."/>
            <person name="Itoh H."/>
            <person name="Senoo K."/>
        </authorList>
    </citation>
    <scope>NUCLEOTIDE SEQUENCE [LARGE SCALE GENOMIC DNA]</scope>
    <source>
        <strain evidence="1 2">Red421</strain>
    </source>
</reference>
<organism evidence="1 2">
    <name type="scientific">Geomonas anaerohicana</name>
    <dbReference type="NCBI Taxonomy" id="2798583"/>
    <lineage>
        <taxon>Bacteria</taxon>
        <taxon>Pseudomonadati</taxon>
        <taxon>Thermodesulfobacteriota</taxon>
        <taxon>Desulfuromonadia</taxon>
        <taxon>Geobacterales</taxon>
        <taxon>Geobacteraceae</taxon>
        <taxon>Geomonas</taxon>
    </lineage>
</organism>
<dbReference type="InterPro" id="IPR011856">
    <property type="entry name" value="tRNA_endonuc-like_dom_sf"/>
</dbReference>